<protein>
    <submittedName>
        <fullName evidence="2">Uncharacterized protein</fullName>
    </submittedName>
</protein>
<comment type="caution">
    <text evidence="2">The sequence shown here is derived from an EMBL/GenBank/DDBJ whole genome shotgun (WGS) entry which is preliminary data.</text>
</comment>
<evidence type="ECO:0000313" key="3">
    <source>
        <dbReference type="Proteomes" id="UP000828390"/>
    </source>
</evidence>
<sequence length="95" mass="10601">MKSGYSALVNPRKPRKLPSGGLDVKSRVKKQHIEGGILFVVAFLRRNLHVPMLHGDQTVGDDRVHVALRDVILIAADDDANRRYAFLLWRLASSG</sequence>
<name>A0A9D4R9J7_DREPO</name>
<accession>A0A9D4R9J7</accession>
<gene>
    <name evidence="2" type="ORF">DPMN_023035</name>
</gene>
<proteinExistence type="predicted"/>
<dbReference type="EMBL" id="JAIWYP010000002">
    <property type="protein sequence ID" value="KAH3860144.1"/>
    <property type="molecule type" value="Genomic_DNA"/>
</dbReference>
<evidence type="ECO:0000256" key="1">
    <source>
        <dbReference type="SAM" id="MobiDB-lite"/>
    </source>
</evidence>
<reference evidence="2" key="2">
    <citation type="submission" date="2020-11" db="EMBL/GenBank/DDBJ databases">
        <authorList>
            <person name="McCartney M.A."/>
            <person name="Auch B."/>
            <person name="Kono T."/>
            <person name="Mallez S."/>
            <person name="Becker A."/>
            <person name="Gohl D.M."/>
            <person name="Silverstein K.A.T."/>
            <person name="Koren S."/>
            <person name="Bechman K.B."/>
            <person name="Herman A."/>
            <person name="Abrahante J.E."/>
            <person name="Garbe J."/>
        </authorList>
    </citation>
    <scope>NUCLEOTIDE SEQUENCE</scope>
    <source>
        <strain evidence="2">Duluth1</strain>
        <tissue evidence="2">Whole animal</tissue>
    </source>
</reference>
<organism evidence="2 3">
    <name type="scientific">Dreissena polymorpha</name>
    <name type="common">Zebra mussel</name>
    <name type="synonym">Mytilus polymorpha</name>
    <dbReference type="NCBI Taxonomy" id="45954"/>
    <lineage>
        <taxon>Eukaryota</taxon>
        <taxon>Metazoa</taxon>
        <taxon>Spiralia</taxon>
        <taxon>Lophotrochozoa</taxon>
        <taxon>Mollusca</taxon>
        <taxon>Bivalvia</taxon>
        <taxon>Autobranchia</taxon>
        <taxon>Heteroconchia</taxon>
        <taxon>Euheterodonta</taxon>
        <taxon>Imparidentia</taxon>
        <taxon>Neoheterodontei</taxon>
        <taxon>Myida</taxon>
        <taxon>Dreissenoidea</taxon>
        <taxon>Dreissenidae</taxon>
        <taxon>Dreissena</taxon>
    </lineage>
</organism>
<feature type="region of interest" description="Disordered" evidence="1">
    <location>
        <begin position="1"/>
        <end position="21"/>
    </location>
</feature>
<dbReference type="AlphaFoldDB" id="A0A9D4R9J7"/>
<evidence type="ECO:0000313" key="2">
    <source>
        <dbReference type="EMBL" id="KAH3860144.1"/>
    </source>
</evidence>
<keyword evidence="3" id="KW-1185">Reference proteome</keyword>
<dbReference type="Proteomes" id="UP000828390">
    <property type="component" value="Unassembled WGS sequence"/>
</dbReference>
<reference evidence="2" key="1">
    <citation type="journal article" date="2019" name="bioRxiv">
        <title>The Genome of the Zebra Mussel, Dreissena polymorpha: A Resource for Invasive Species Research.</title>
        <authorList>
            <person name="McCartney M.A."/>
            <person name="Auch B."/>
            <person name="Kono T."/>
            <person name="Mallez S."/>
            <person name="Zhang Y."/>
            <person name="Obille A."/>
            <person name="Becker A."/>
            <person name="Abrahante J.E."/>
            <person name="Garbe J."/>
            <person name="Badalamenti J.P."/>
            <person name="Herman A."/>
            <person name="Mangelson H."/>
            <person name="Liachko I."/>
            <person name="Sullivan S."/>
            <person name="Sone E.D."/>
            <person name="Koren S."/>
            <person name="Silverstein K.A.T."/>
            <person name="Beckman K.B."/>
            <person name="Gohl D.M."/>
        </authorList>
    </citation>
    <scope>NUCLEOTIDE SEQUENCE</scope>
    <source>
        <strain evidence="2">Duluth1</strain>
        <tissue evidence="2">Whole animal</tissue>
    </source>
</reference>